<reference evidence="1" key="1">
    <citation type="submission" date="2020-11" db="EMBL/GenBank/DDBJ databases">
        <authorList>
            <consortium name="DOE Joint Genome Institute"/>
            <person name="Ahrendt S."/>
            <person name="Riley R."/>
            <person name="Andreopoulos W."/>
            <person name="Labutti K."/>
            <person name="Pangilinan J."/>
            <person name="Ruiz-Duenas F.J."/>
            <person name="Barrasa J.M."/>
            <person name="Sanchez-Garcia M."/>
            <person name="Camarero S."/>
            <person name="Miyauchi S."/>
            <person name="Serrano A."/>
            <person name="Linde D."/>
            <person name="Babiker R."/>
            <person name="Drula E."/>
            <person name="Ayuso-Fernandez I."/>
            <person name="Pacheco R."/>
            <person name="Padilla G."/>
            <person name="Ferreira P."/>
            <person name="Barriuso J."/>
            <person name="Kellner H."/>
            <person name="Castanera R."/>
            <person name="Alfaro M."/>
            <person name="Ramirez L."/>
            <person name="Pisabarro A.G."/>
            <person name="Kuo A."/>
            <person name="Tritt A."/>
            <person name="Lipzen A."/>
            <person name="He G."/>
            <person name="Yan M."/>
            <person name="Ng V."/>
            <person name="Cullen D."/>
            <person name="Martin F."/>
            <person name="Rosso M.-N."/>
            <person name="Henrissat B."/>
            <person name="Hibbett D."/>
            <person name="Martinez A.T."/>
            <person name="Grigoriev I.V."/>
        </authorList>
    </citation>
    <scope>NUCLEOTIDE SEQUENCE</scope>
    <source>
        <strain evidence="1">MF-IS2</strain>
    </source>
</reference>
<keyword evidence="2" id="KW-1185">Reference proteome</keyword>
<dbReference type="Proteomes" id="UP000807342">
    <property type="component" value="Unassembled WGS sequence"/>
</dbReference>
<proteinExistence type="predicted"/>
<comment type="caution">
    <text evidence="1">The sequence shown here is derived from an EMBL/GenBank/DDBJ whole genome shotgun (WGS) entry which is preliminary data.</text>
</comment>
<protein>
    <submittedName>
        <fullName evidence="1">Uncharacterized protein</fullName>
    </submittedName>
</protein>
<organism evidence="1 2">
    <name type="scientific">Macrolepiota fuliginosa MF-IS2</name>
    <dbReference type="NCBI Taxonomy" id="1400762"/>
    <lineage>
        <taxon>Eukaryota</taxon>
        <taxon>Fungi</taxon>
        <taxon>Dikarya</taxon>
        <taxon>Basidiomycota</taxon>
        <taxon>Agaricomycotina</taxon>
        <taxon>Agaricomycetes</taxon>
        <taxon>Agaricomycetidae</taxon>
        <taxon>Agaricales</taxon>
        <taxon>Agaricineae</taxon>
        <taxon>Agaricaceae</taxon>
        <taxon>Macrolepiota</taxon>
    </lineage>
</organism>
<dbReference type="OrthoDB" id="343114at2759"/>
<dbReference type="AlphaFoldDB" id="A0A9P6BWM4"/>
<gene>
    <name evidence="1" type="ORF">P691DRAFT_765610</name>
</gene>
<evidence type="ECO:0000313" key="1">
    <source>
        <dbReference type="EMBL" id="KAF9442072.1"/>
    </source>
</evidence>
<name>A0A9P6BWM4_9AGAR</name>
<dbReference type="EMBL" id="MU151712">
    <property type="protein sequence ID" value="KAF9442072.1"/>
    <property type="molecule type" value="Genomic_DNA"/>
</dbReference>
<accession>A0A9P6BWM4</accession>
<sequence length="442" mass="47834">MTIPASWLFIKIMDVPFFKPGTTEPPTGTKLATQLTHSPIPLDFIEHSCFMCNSPKANSRTYWINLTDSQRGTHTSSVISHRLFLNRANCLIKGAKAHTAHPFLTSYHHLPNWDLGVEHSQEYTLWLINRELNLINMGFSPVQPTLSPSTPIEVDNNNDDTLEFEELSPTGELTNAIAAFGLWFEDNNIADNEHPSLVDNIRHLAMMFSLIPVPYHCSPCVHLHQDDTPPCHHPHAEDIPSPPPCLRPHWDNEDIPMEPPAPTCAFSEAASQTPAPSHEVTMPPPPPTTAAILSAAAASIPPAGPHGHASCTGAAAKNLNPAAPLFVHGPPHAPVQPLAQAQQPISSKCLKCPFFAMCGPSHCQFFIEALTIPPNTSLPTLVITANRALSCAKSTLKVDSAHLSPHGITCATATIPSTSNLNIVEATLSGRLLRAHISIPVS</sequence>
<evidence type="ECO:0000313" key="2">
    <source>
        <dbReference type="Proteomes" id="UP000807342"/>
    </source>
</evidence>